<evidence type="ECO:0000313" key="5">
    <source>
        <dbReference type="EMBL" id="SEQ05890.1"/>
    </source>
</evidence>
<evidence type="ECO:0000313" key="6">
    <source>
        <dbReference type="Proteomes" id="UP000198749"/>
    </source>
</evidence>
<sequence length="345" mass="38262">MSKIDTPKCKSVFSKKGLFSFMAGLVTAGTLMAGSAQAVTLKMATDSGAKGSPAGDTLDRWAELIEKNSGGDIDVKVFYQNELGSQNEVFDLHVAGDVDLMLNWPMTSYDKRIGVIYTPYMTLSWDEALKAYSPGGWVNNMLGGIYSDIGLKFFGPWPEGFNGVATRGKYATNIAEAEGLKVRTMTVFPAPQTMQALGYQTAAIDWGEVYTSLQTGVVDGEAGNVIYWDYEYFRDLLDYYVRSKHFFMTGVLSMNQDSFEGLTEAEQKVVADAANEVMMAQFKAAKEQDQHYVAEAEKAGMKYFELSDEQIKEFARAAREKVWPLMDQEIGSEIMDTIRKNATPL</sequence>
<feature type="signal peptide" evidence="4">
    <location>
        <begin position="1"/>
        <end position="38"/>
    </location>
</feature>
<dbReference type="Pfam" id="PF03480">
    <property type="entry name" value="DctP"/>
    <property type="match status" value="1"/>
</dbReference>
<dbReference type="InterPro" id="IPR018389">
    <property type="entry name" value="DctP_fam"/>
</dbReference>
<gene>
    <name evidence="5" type="ORF">SAMN03080615_00221</name>
</gene>
<dbReference type="EMBL" id="FOGB01000001">
    <property type="protein sequence ID" value="SEQ05890.1"/>
    <property type="molecule type" value="Genomic_DNA"/>
</dbReference>
<evidence type="ECO:0000256" key="3">
    <source>
        <dbReference type="ARBA" id="ARBA00022729"/>
    </source>
</evidence>
<keyword evidence="3 4" id="KW-0732">Signal</keyword>
<accession>A0A1H9CXF5</accession>
<keyword evidence="2" id="KW-0813">Transport</keyword>
<dbReference type="STRING" id="355243.SAMN03080615_00221"/>
<keyword evidence="6" id="KW-1185">Reference proteome</keyword>
<organism evidence="5 6">
    <name type="scientific">Amphritea atlantica</name>
    <dbReference type="NCBI Taxonomy" id="355243"/>
    <lineage>
        <taxon>Bacteria</taxon>
        <taxon>Pseudomonadati</taxon>
        <taxon>Pseudomonadota</taxon>
        <taxon>Gammaproteobacteria</taxon>
        <taxon>Oceanospirillales</taxon>
        <taxon>Oceanospirillaceae</taxon>
        <taxon>Amphritea</taxon>
    </lineage>
</organism>
<evidence type="ECO:0000256" key="4">
    <source>
        <dbReference type="SAM" id="SignalP"/>
    </source>
</evidence>
<dbReference type="PANTHER" id="PTHR33376:SF7">
    <property type="entry name" value="C4-DICARBOXYLATE-BINDING PROTEIN DCTB"/>
    <property type="match status" value="1"/>
</dbReference>
<reference evidence="6" key="1">
    <citation type="submission" date="2016-10" db="EMBL/GenBank/DDBJ databases">
        <authorList>
            <person name="Varghese N."/>
            <person name="Submissions S."/>
        </authorList>
    </citation>
    <scope>NUCLEOTIDE SEQUENCE [LARGE SCALE GENOMIC DNA]</scope>
    <source>
        <strain evidence="6">DSM 18887</strain>
    </source>
</reference>
<dbReference type="NCBIfam" id="NF037995">
    <property type="entry name" value="TRAP_S1"/>
    <property type="match status" value="1"/>
</dbReference>
<feature type="chain" id="PRO_5011594156" evidence="4">
    <location>
        <begin position="39"/>
        <end position="345"/>
    </location>
</feature>
<dbReference type="RefSeq" id="WP_245756475.1">
    <property type="nucleotide sequence ID" value="NZ_AP025284.1"/>
</dbReference>
<dbReference type="Gene3D" id="3.40.190.170">
    <property type="entry name" value="Bacterial extracellular solute-binding protein, family 7"/>
    <property type="match status" value="1"/>
</dbReference>
<dbReference type="GO" id="GO:0055085">
    <property type="term" value="P:transmembrane transport"/>
    <property type="evidence" value="ECO:0007669"/>
    <property type="project" value="InterPro"/>
</dbReference>
<dbReference type="PANTHER" id="PTHR33376">
    <property type="match status" value="1"/>
</dbReference>
<dbReference type="CDD" id="cd13673">
    <property type="entry name" value="PBP2_TRAP_SBP_like_2"/>
    <property type="match status" value="1"/>
</dbReference>
<evidence type="ECO:0000256" key="1">
    <source>
        <dbReference type="ARBA" id="ARBA00009023"/>
    </source>
</evidence>
<name>A0A1H9CXF5_9GAMM</name>
<protein>
    <submittedName>
        <fullName evidence="5">TRAP-type C4-dicarboxylate transport system, substrate-binding protein</fullName>
    </submittedName>
</protein>
<dbReference type="InterPro" id="IPR038404">
    <property type="entry name" value="TRAP_DctP_sf"/>
</dbReference>
<dbReference type="AlphaFoldDB" id="A0A1H9CXF5"/>
<proteinExistence type="inferred from homology"/>
<dbReference type="Proteomes" id="UP000198749">
    <property type="component" value="Unassembled WGS sequence"/>
</dbReference>
<comment type="similarity">
    <text evidence="1">Belongs to the bacterial solute-binding protein 7 family.</text>
</comment>
<evidence type="ECO:0000256" key="2">
    <source>
        <dbReference type="ARBA" id="ARBA00022448"/>
    </source>
</evidence>